<keyword evidence="4" id="KW-1185">Reference proteome</keyword>
<evidence type="ECO:0000256" key="1">
    <source>
        <dbReference type="SAM" id="Coils"/>
    </source>
</evidence>
<dbReference type="Ensembl" id="ENSGWIT00000009119.1">
    <property type="protein sequence ID" value="ENSGWIP00000008162.1"/>
    <property type="gene ID" value="ENSGWIG00000004810.1"/>
</dbReference>
<reference evidence="3" key="3">
    <citation type="submission" date="2025-09" db="UniProtKB">
        <authorList>
            <consortium name="Ensembl"/>
        </authorList>
    </citation>
    <scope>IDENTIFICATION</scope>
</reference>
<feature type="region of interest" description="Disordered" evidence="2">
    <location>
        <begin position="1"/>
        <end position="24"/>
    </location>
</feature>
<protein>
    <submittedName>
        <fullName evidence="3">Uncharacterized protein</fullName>
    </submittedName>
</protein>
<feature type="compositionally biased region" description="Polar residues" evidence="2">
    <location>
        <begin position="1"/>
        <end position="23"/>
    </location>
</feature>
<feature type="coiled-coil region" evidence="1">
    <location>
        <begin position="110"/>
        <end position="155"/>
    </location>
</feature>
<keyword evidence="1" id="KW-0175">Coiled coil</keyword>
<dbReference type="AlphaFoldDB" id="A0A8C5DKG5"/>
<proteinExistence type="predicted"/>
<dbReference type="Proteomes" id="UP000694680">
    <property type="component" value="Chromosome 5"/>
</dbReference>
<reference evidence="3" key="2">
    <citation type="submission" date="2025-08" db="UniProtKB">
        <authorList>
            <consortium name="Ensembl"/>
        </authorList>
    </citation>
    <scope>IDENTIFICATION</scope>
</reference>
<dbReference type="PANTHER" id="PTHR28375:SF1">
    <property type="entry name" value="PROTEIN HINDERIN"/>
    <property type="match status" value="1"/>
</dbReference>
<name>A0A8C5DKG5_GOUWI</name>
<dbReference type="Pfam" id="PF15369">
    <property type="entry name" value="KIAA1328"/>
    <property type="match status" value="1"/>
</dbReference>
<evidence type="ECO:0000313" key="3">
    <source>
        <dbReference type="Ensembl" id="ENSGWIP00000008162.1"/>
    </source>
</evidence>
<evidence type="ECO:0000313" key="4">
    <source>
        <dbReference type="Proteomes" id="UP000694680"/>
    </source>
</evidence>
<dbReference type="PANTHER" id="PTHR28375">
    <property type="entry name" value="PROTEIN HINDERIN"/>
    <property type="match status" value="1"/>
</dbReference>
<reference evidence="3" key="1">
    <citation type="submission" date="2020-06" db="EMBL/GenBank/DDBJ databases">
        <authorList>
            <consortium name="Wellcome Sanger Institute Data Sharing"/>
        </authorList>
    </citation>
    <scope>NUCLEOTIDE SEQUENCE [LARGE SCALE GENOMIC DNA]</scope>
</reference>
<sequence length="181" mass="20814">MTTGTQAHSQPSAPSGSTHTNIHPSIHPFSDSHFSTLPSVLLPHHSFILLVSLPHTVHMVTRDYMCESTLSVTVVLGFFSDRLLPSWESKGAVMSRNSKMQQDVSLKDLCSEDKRRIANLVEELARVSEEKEEFFQRLKDEQGNFERQMKQLEQQNLVIAHERESILYIINVFWLRIDFSF</sequence>
<dbReference type="InterPro" id="IPR032736">
    <property type="entry name" value="Hinderin"/>
</dbReference>
<evidence type="ECO:0000256" key="2">
    <source>
        <dbReference type="SAM" id="MobiDB-lite"/>
    </source>
</evidence>
<organism evidence="3 4">
    <name type="scientific">Gouania willdenowi</name>
    <name type="common">Blunt-snouted clingfish</name>
    <name type="synonym">Lepadogaster willdenowi</name>
    <dbReference type="NCBI Taxonomy" id="441366"/>
    <lineage>
        <taxon>Eukaryota</taxon>
        <taxon>Metazoa</taxon>
        <taxon>Chordata</taxon>
        <taxon>Craniata</taxon>
        <taxon>Vertebrata</taxon>
        <taxon>Euteleostomi</taxon>
        <taxon>Actinopterygii</taxon>
        <taxon>Neopterygii</taxon>
        <taxon>Teleostei</taxon>
        <taxon>Neoteleostei</taxon>
        <taxon>Acanthomorphata</taxon>
        <taxon>Ovalentaria</taxon>
        <taxon>Blenniimorphae</taxon>
        <taxon>Blenniiformes</taxon>
        <taxon>Gobiesocoidei</taxon>
        <taxon>Gobiesocidae</taxon>
        <taxon>Gobiesocinae</taxon>
        <taxon>Gouania</taxon>
    </lineage>
</organism>
<accession>A0A8C5DKG5</accession>